<protein>
    <submittedName>
        <fullName evidence="1">Uncharacterized protein</fullName>
    </submittedName>
</protein>
<dbReference type="AlphaFoldDB" id="A0A6C0AV01"/>
<accession>A0A6C0AV01</accession>
<proteinExistence type="predicted"/>
<name>A0A6C0AV01_9ZZZZ</name>
<reference evidence="1" key="1">
    <citation type="journal article" date="2020" name="Nature">
        <title>Giant virus diversity and host interactions through global metagenomics.</title>
        <authorList>
            <person name="Schulz F."/>
            <person name="Roux S."/>
            <person name="Paez-Espino D."/>
            <person name="Jungbluth S."/>
            <person name="Walsh D.A."/>
            <person name="Denef V.J."/>
            <person name="McMahon K.D."/>
            <person name="Konstantinidis K.T."/>
            <person name="Eloe-Fadrosh E.A."/>
            <person name="Kyrpides N.C."/>
            <person name="Woyke T."/>
        </authorList>
    </citation>
    <scope>NUCLEOTIDE SEQUENCE</scope>
    <source>
        <strain evidence="1">GVMAG-S-ERX555961-36</strain>
    </source>
</reference>
<evidence type="ECO:0000313" key="1">
    <source>
        <dbReference type="EMBL" id="QHS83654.1"/>
    </source>
</evidence>
<dbReference type="EMBL" id="MN738761">
    <property type="protein sequence ID" value="QHS83654.1"/>
    <property type="molecule type" value="Genomic_DNA"/>
</dbReference>
<organism evidence="1">
    <name type="scientific">viral metagenome</name>
    <dbReference type="NCBI Taxonomy" id="1070528"/>
    <lineage>
        <taxon>unclassified sequences</taxon>
        <taxon>metagenomes</taxon>
        <taxon>organismal metagenomes</taxon>
    </lineage>
</organism>
<sequence>MEEQFFDRKNYDTIYSVLNDDINERFGKQLNQIPVNAGDIIYESMVNAFNNKSVKDTLSELNKTVLRVSIPIIIGSQVRETTHADEKIAIFKEEEEKKNEDLNGSLVKVEKETVPKKRVDMEFDLDINSSDRNEWLENSTDNAYSLDVNLGAGSTFAGISTQISLKNVKSVDIAHVLLPDIDGNLDKYPFLYLKIEEIPGMGHSTSEEGRKSLVKLMRDKKWSESSSSNVSYILFGNRGAHRSSADGWWYTHDSLININKLSIRILTPNGFQIQGFNDVFLITHIKEMSDDLEITLNDSFGLNNFHVGNRIGFKGLSEQEDPDVDPDIDGDLATYLENNEFEVSAVSTGTKKITIKKTISGYSSDGSPEYDDYGPLDNRIQVSGKIMNLSIQSTFGFNIKSTKFAFPEKQQIT</sequence>